<dbReference type="GO" id="GO:0016788">
    <property type="term" value="F:hydrolase activity, acting on ester bonds"/>
    <property type="evidence" value="ECO:0007669"/>
    <property type="project" value="UniProtKB-ARBA"/>
</dbReference>
<evidence type="ECO:0000259" key="3">
    <source>
        <dbReference type="Pfam" id="PF18962"/>
    </source>
</evidence>
<dbReference type="InterPro" id="IPR005181">
    <property type="entry name" value="SASA"/>
</dbReference>
<name>A0A1I5X0M4_9BACT</name>
<dbReference type="RefSeq" id="WP_092018767.1">
    <property type="nucleotide sequence ID" value="NZ_FOXH01000013.1"/>
</dbReference>
<dbReference type="Pfam" id="PF18962">
    <property type="entry name" value="Por_Secre_tail"/>
    <property type="match status" value="1"/>
</dbReference>
<dbReference type="Gene3D" id="3.40.50.1110">
    <property type="entry name" value="SGNH hydrolase"/>
    <property type="match status" value="1"/>
</dbReference>
<dbReference type="EMBL" id="FOXH01000013">
    <property type="protein sequence ID" value="SFQ25555.1"/>
    <property type="molecule type" value="Genomic_DNA"/>
</dbReference>
<keyword evidence="1" id="KW-0378">Hydrolase</keyword>
<organism evidence="4 5">
    <name type="scientific">Pseudarcicella hirudinis</name>
    <dbReference type="NCBI Taxonomy" id="1079859"/>
    <lineage>
        <taxon>Bacteria</taxon>
        <taxon>Pseudomonadati</taxon>
        <taxon>Bacteroidota</taxon>
        <taxon>Cytophagia</taxon>
        <taxon>Cytophagales</taxon>
        <taxon>Flectobacillaceae</taxon>
        <taxon>Pseudarcicella</taxon>
    </lineage>
</organism>
<evidence type="ECO:0000259" key="2">
    <source>
        <dbReference type="Pfam" id="PF03629"/>
    </source>
</evidence>
<evidence type="ECO:0000256" key="1">
    <source>
        <dbReference type="ARBA" id="ARBA00022801"/>
    </source>
</evidence>
<dbReference type="AlphaFoldDB" id="A0A1I5X0M4"/>
<dbReference type="Pfam" id="PF03629">
    <property type="entry name" value="SASA"/>
    <property type="match status" value="1"/>
</dbReference>
<accession>A0A1I5X0M4</accession>
<feature type="domain" description="Sialate O-acetylesterase" evidence="2">
    <location>
        <begin position="211"/>
        <end position="307"/>
    </location>
</feature>
<reference evidence="4 5" key="1">
    <citation type="submission" date="2016-10" db="EMBL/GenBank/DDBJ databases">
        <authorList>
            <person name="de Groot N.N."/>
        </authorList>
    </citation>
    <scope>NUCLEOTIDE SEQUENCE [LARGE SCALE GENOMIC DNA]</scope>
    <source>
        <strain evidence="5">E92,LMG 26720,CCM 7988</strain>
    </source>
</reference>
<evidence type="ECO:0000313" key="5">
    <source>
        <dbReference type="Proteomes" id="UP000199306"/>
    </source>
</evidence>
<dbReference type="STRING" id="1079859.SAMN04515674_11358"/>
<protein>
    <submittedName>
        <fullName evidence="4">Por secretion system C-terminal sorting domain-containing protein</fullName>
    </submittedName>
</protein>
<gene>
    <name evidence="4" type="ORF">SAMN04515674_11358</name>
</gene>
<keyword evidence="5" id="KW-1185">Reference proteome</keyword>
<feature type="domain" description="Secretion system C-terminal sorting" evidence="3">
    <location>
        <begin position="861"/>
        <end position="928"/>
    </location>
</feature>
<evidence type="ECO:0000313" key="4">
    <source>
        <dbReference type="EMBL" id="SFQ25555.1"/>
    </source>
</evidence>
<dbReference type="NCBIfam" id="TIGR04183">
    <property type="entry name" value="Por_Secre_tail"/>
    <property type="match status" value="1"/>
</dbReference>
<proteinExistence type="predicted"/>
<sequence>MEVIKRTYFLLLSLLVFVNASYSQIRITLPLNRAVYQRGTNHRSTITVAGSYDQRIDKVEARFIPVSDGQGTFQDWVTVQQNPTAGNFSGVVSVLEGWYTMEVRASWQNNIVGDVSRLDRVGVGEVFIISGQSNAEGIENRGEVSAASDRVNCFNGGNDPMFGGNDYIKLSPFSKLDAGVKIAPRGRSSWCWGKLGDLLVSRLNVPVMFFNTGFNGTSVAKWQESAEFGITSNPYIGGVYFYGMPYSNLRDVLKYYATQLGARAVLWMQGETDNTDGTPDFLYRSRLQTVIQKSRDDFGKNISWVVAQESASALGVDCGYIPSSPSVLNGQFQVITSTPNVFFGPVTDGIQNPGRSECNHFSGQGLIDLANAWNGALNSDFFDRSIPHLPEVISANNTIVCNSANSEATVTLPDGYQSYDWSNSSSFSSFTNSKVLTVKSGTYYIRLRDSKGRILQMAPLVVNADNPGKATISPSGIVPFCEGESATLTAQNGLSYNWSNGSTAQSITVNENQDFYVQIVNIYGCKSDFSNFVAVRSNPLPPAPSITNDGATTFCEDIGVRLNSSGDASLRYLWSNGESTQSINVFSTGTFSAKVIDKNGCKSPSSSSITTFARSLPPTPVVSNDGTTTFCEDSFVTLKSTNLNAVSYKWSTGEVTQNIKVAKTGIFSVRTVDTFGCISRQSNNVTTLANPLPPSPNIISYGDTVFCGGGRVDLSIVNNALAPNWVGLTNKQNVLTVDKTGLYQAYVTDKNGCNSKPSNGIFVSVKPNPEQPVILRASPYTLEAYTLTDISEYVWDNLTNTQTKITTTKDLRVNADGSYRLTTKIKYPSSYGEKVCVSTPSSIFNFSLANVLKYDDQGLAIFPNPTTGLTTLETRNDWKSVTVTVYTMDGKKVFNQTIADFNQRYVFNFTNLGIGEYIIKFTDSSSVYEVTKRLLVSR</sequence>
<dbReference type="InterPro" id="IPR036514">
    <property type="entry name" value="SGNH_hydro_sf"/>
</dbReference>
<dbReference type="Proteomes" id="UP000199306">
    <property type="component" value="Unassembled WGS sequence"/>
</dbReference>
<dbReference type="SUPFAM" id="SSF52266">
    <property type="entry name" value="SGNH hydrolase"/>
    <property type="match status" value="1"/>
</dbReference>
<dbReference type="InterPro" id="IPR026444">
    <property type="entry name" value="Secre_tail"/>
</dbReference>
<dbReference type="OrthoDB" id="1488710at2"/>